<comment type="caution">
    <text evidence="2">The sequence shown here is derived from an EMBL/GenBank/DDBJ whole genome shotgun (WGS) entry which is preliminary data.</text>
</comment>
<proteinExistence type="predicted"/>
<accession>A0A813HNS4</accession>
<evidence type="ECO:0000313" key="3">
    <source>
        <dbReference type="Proteomes" id="UP000654075"/>
    </source>
</evidence>
<protein>
    <submittedName>
        <fullName evidence="2">Uncharacterized protein</fullName>
    </submittedName>
</protein>
<feature type="compositionally biased region" description="Basic residues" evidence="1">
    <location>
        <begin position="1"/>
        <end position="10"/>
    </location>
</feature>
<evidence type="ECO:0000256" key="1">
    <source>
        <dbReference type="SAM" id="MobiDB-lite"/>
    </source>
</evidence>
<organism evidence="2 3">
    <name type="scientific">Polarella glacialis</name>
    <name type="common">Dinoflagellate</name>
    <dbReference type="NCBI Taxonomy" id="89957"/>
    <lineage>
        <taxon>Eukaryota</taxon>
        <taxon>Sar</taxon>
        <taxon>Alveolata</taxon>
        <taxon>Dinophyceae</taxon>
        <taxon>Suessiales</taxon>
        <taxon>Suessiaceae</taxon>
        <taxon>Polarella</taxon>
    </lineage>
</organism>
<evidence type="ECO:0000313" key="2">
    <source>
        <dbReference type="EMBL" id="CAE8640304.1"/>
    </source>
</evidence>
<dbReference type="Proteomes" id="UP000654075">
    <property type="component" value="Unassembled WGS sequence"/>
</dbReference>
<gene>
    <name evidence="2" type="ORF">PGLA1383_LOCUS55202</name>
</gene>
<sequence length="141" mass="15443">MEQMLGRRRGAPPSAGGGPRKVRVHEQKNEPSKIELASAKLLLTLASNIRQHDACLLHSLILPAQHSVSTAMDTAGKEYFLKKQRSKGEASSLPLYLHAWCAAILAASSLKDIPRGDRAVLVQHATSTNKPEMLLDHVFRC</sequence>
<dbReference type="AlphaFoldDB" id="A0A813HNS4"/>
<feature type="region of interest" description="Disordered" evidence="1">
    <location>
        <begin position="1"/>
        <end position="30"/>
    </location>
</feature>
<name>A0A813HNS4_POLGL</name>
<reference evidence="2" key="1">
    <citation type="submission" date="2021-02" db="EMBL/GenBank/DDBJ databases">
        <authorList>
            <person name="Dougan E. K."/>
            <person name="Rhodes N."/>
            <person name="Thang M."/>
            <person name="Chan C."/>
        </authorList>
    </citation>
    <scope>NUCLEOTIDE SEQUENCE</scope>
</reference>
<keyword evidence="3" id="KW-1185">Reference proteome</keyword>
<dbReference type="EMBL" id="CAJNNV010032550">
    <property type="protein sequence ID" value="CAE8640304.1"/>
    <property type="molecule type" value="Genomic_DNA"/>
</dbReference>